<accession>A0A398DAK4</accession>
<protein>
    <submittedName>
        <fullName evidence="2">Uncharacterized protein</fullName>
    </submittedName>
</protein>
<name>A0A398DAK4_9BACT</name>
<dbReference type="Proteomes" id="UP000266260">
    <property type="component" value="Unassembled WGS sequence"/>
</dbReference>
<dbReference type="EMBL" id="QXIU01000090">
    <property type="protein sequence ID" value="RIE12586.1"/>
    <property type="molecule type" value="Genomic_DNA"/>
</dbReference>
<evidence type="ECO:0000313" key="4">
    <source>
        <dbReference type="Proteomes" id="UP000266489"/>
    </source>
</evidence>
<organism evidence="2 4">
    <name type="scientific">Candidatus Cryosericum odellii</name>
    <dbReference type="NCBI Taxonomy" id="2290917"/>
    <lineage>
        <taxon>Bacteria</taxon>
        <taxon>Pseudomonadati</taxon>
        <taxon>Caldisericota/Cryosericota group</taxon>
        <taxon>Candidatus Cryosericota</taxon>
        <taxon>Candidatus Cryosericia</taxon>
        <taxon>Candidatus Cryosericales</taxon>
        <taxon>Candidatus Cryosericaceae</taxon>
        <taxon>Candidatus Cryosericum</taxon>
    </lineage>
</organism>
<comment type="caution">
    <text evidence="2">The sequence shown here is derived from an EMBL/GenBank/DDBJ whole genome shotgun (WGS) entry which is preliminary data.</text>
</comment>
<dbReference type="RefSeq" id="WP_119119605.1">
    <property type="nucleotide sequence ID" value="NZ_QXIT01000055.1"/>
</dbReference>
<accession>A0A398DDV2</accession>
<dbReference type="AlphaFoldDB" id="A0A398DAK4"/>
<keyword evidence="3" id="KW-1185">Reference proteome</keyword>
<evidence type="ECO:0000313" key="3">
    <source>
        <dbReference type="Proteomes" id="UP000266260"/>
    </source>
</evidence>
<reference evidence="3 4" key="1">
    <citation type="submission" date="2018-09" db="EMBL/GenBank/DDBJ databases">
        <title>Discovery and Ecogenomic Context for Candidatus Cryosericales, a Global Caldiserica Order Active in Thawing Permafrost.</title>
        <authorList>
            <person name="Martinez M.A."/>
            <person name="Woodcroft B.J."/>
            <person name="Ignacio Espinoza J.C."/>
            <person name="Zayed A."/>
            <person name="Singleton C.M."/>
            <person name="Boyd J."/>
            <person name="Li Y.-F."/>
            <person name="Purvine S."/>
            <person name="Maughan H."/>
            <person name="Hodgkins S.B."/>
            <person name="Anderson D."/>
            <person name="Sederholm M."/>
            <person name="Temperton B."/>
            <person name="Saleska S.R."/>
            <person name="Tyson G.W."/>
            <person name="Rich V.I."/>
        </authorList>
    </citation>
    <scope>NUCLEOTIDE SEQUENCE [LARGE SCALE GENOMIC DNA]</scope>
    <source>
        <strain evidence="2 4">SMC5</strain>
        <strain evidence="1 3">SMC6</strain>
    </source>
</reference>
<proteinExistence type="predicted"/>
<sequence>MLLAVALATGAPSPAMFSAMVEDKRNLKERLGVIMSSKKQTKCTTVVSVMSIALIAAIGILAGCTPKAVPIEGPDISALMLTNVTVSAYDAVPLTWNVGQNTLQSTGTVVLHANNTDGEAKLCWLAPTPATTIDVVQQWGIKDKLPLMTTKSQNGLDIYTPPVGMQYQPGMGVLGTQPFVRWYVVDAVEGESFLTTQGSIVMSSSQKTLDGTILTVTEKSVWQTAVPAPKTLTLRATVPSSLAQMEILYGSGSTRKGFVFVEASPANAPINTPDSIWLLRMNSGVGSWVNCGDLSAFGGNIFSDQTSSFAHVGSLLYFTHGHSGIGCIDTAAASPSITSPKEISALLNKLYSGTPSNAEFPVQPQLASDGGALIIEYPDVNWNGIYYAVDASGTVLGSLRTDKTSVTSFDANGKQGSILPLKDAANNVRLPSIDLFQAVIF</sequence>
<dbReference type="EMBL" id="QXIT01000055">
    <property type="protein sequence ID" value="RIE09254.1"/>
    <property type="molecule type" value="Genomic_DNA"/>
</dbReference>
<evidence type="ECO:0000313" key="1">
    <source>
        <dbReference type="EMBL" id="RIE09254.1"/>
    </source>
</evidence>
<dbReference type="Proteomes" id="UP000266489">
    <property type="component" value="Unassembled WGS sequence"/>
</dbReference>
<evidence type="ECO:0000313" key="2">
    <source>
        <dbReference type="EMBL" id="RIE12586.1"/>
    </source>
</evidence>
<gene>
    <name evidence="2" type="ORF">SMC5_03480</name>
    <name evidence="1" type="ORF">SMC6_03090</name>
</gene>